<dbReference type="PRINTS" id="PR01434">
    <property type="entry name" value="NADHDHGNASE5"/>
</dbReference>
<keyword evidence="4 5" id="KW-0472">Membrane</keyword>
<feature type="transmembrane region" description="Helical" evidence="5">
    <location>
        <begin position="392"/>
        <end position="412"/>
    </location>
</feature>
<dbReference type="InterPro" id="IPR001750">
    <property type="entry name" value="ND/Mrp_TM"/>
</dbReference>
<feature type="transmembrane region" description="Helical" evidence="5">
    <location>
        <begin position="153"/>
        <end position="173"/>
    </location>
</feature>
<keyword evidence="5" id="KW-0830">Ubiquinone</keyword>
<feature type="transmembrane region" description="Helical" evidence="5">
    <location>
        <begin position="355"/>
        <end position="372"/>
    </location>
</feature>
<dbReference type="GO" id="GO:0005886">
    <property type="term" value="C:plasma membrane"/>
    <property type="evidence" value="ECO:0007669"/>
    <property type="project" value="UniProtKB-SubCell"/>
</dbReference>
<feature type="transmembrane region" description="Helical" evidence="5">
    <location>
        <begin position="65"/>
        <end position="86"/>
    </location>
</feature>
<keyword evidence="3 5" id="KW-1133">Transmembrane helix</keyword>
<feature type="transmembrane region" description="Helical" evidence="5">
    <location>
        <begin position="98"/>
        <end position="116"/>
    </location>
</feature>
<feature type="transmembrane region" description="Helical" evidence="5">
    <location>
        <begin position="193"/>
        <end position="220"/>
    </location>
</feature>
<name>A0A238YZ38_9BACT</name>
<dbReference type="InterPro" id="IPR010096">
    <property type="entry name" value="NADH-Q_OxRdtase_suN/2"/>
</dbReference>
<reference evidence="9" key="1">
    <citation type="submission" date="2017-06" db="EMBL/GenBank/DDBJ databases">
        <authorList>
            <person name="Varghese N."/>
            <person name="Submissions S."/>
        </authorList>
    </citation>
    <scope>NUCLEOTIDE SEQUENCE [LARGE SCALE GENOMIC DNA]</scope>
    <source>
        <strain evidence="9">DSM 15668</strain>
    </source>
</reference>
<gene>
    <name evidence="5" type="primary">nuoN</name>
    <name evidence="8" type="ORF">SAMN06265340_10585</name>
</gene>
<dbReference type="EC" id="7.1.1.-" evidence="5"/>
<evidence type="ECO:0000256" key="3">
    <source>
        <dbReference type="ARBA" id="ARBA00022989"/>
    </source>
</evidence>
<dbReference type="HAMAP" id="MF_00445">
    <property type="entry name" value="NDH1_NuoN_1"/>
    <property type="match status" value="1"/>
</dbReference>
<evidence type="ECO:0000256" key="4">
    <source>
        <dbReference type="ARBA" id="ARBA00023136"/>
    </source>
</evidence>
<keyword evidence="2 5" id="KW-0812">Transmembrane</keyword>
<evidence type="ECO:0000313" key="9">
    <source>
        <dbReference type="Proteomes" id="UP000198405"/>
    </source>
</evidence>
<dbReference type="GO" id="GO:0048038">
    <property type="term" value="F:quinone binding"/>
    <property type="evidence" value="ECO:0007669"/>
    <property type="project" value="UniProtKB-KW"/>
</dbReference>
<keyword evidence="5" id="KW-0874">Quinone</keyword>
<protein>
    <recommendedName>
        <fullName evidence="5">NADH-quinone oxidoreductase subunit N</fullName>
        <ecNumber evidence="5">7.1.1.-</ecNumber>
    </recommendedName>
    <alternativeName>
        <fullName evidence="5">NADH dehydrogenase I subunit N</fullName>
    </alternativeName>
    <alternativeName>
        <fullName evidence="5">NDH-1 subunit N</fullName>
    </alternativeName>
</protein>
<feature type="transmembrane region" description="Helical" evidence="5">
    <location>
        <begin position="232"/>
        <end position="251"/>
    </location>
</feature>
<dbReference type="AlphaFoldDB" id="A0A238YZ38"/>
<dbReference type="GO" id="GO:0008137">
    <property type="term" value="F:NADH dehydrogenase (ubiquinone) activity"/>
    <property type="evidence" value="ECO:0007669"/>
    <property type="project" value="InterPro"/>
</dbReference>
<feature type="transmembrane region" description="Helical" evidence="5">
    <location>
        <begin position="6"/>
        <end position="25"/>
    </location>
</feature>
<feature type="transmembrane region" description="Helical" evidence="5">
    <location>
        <begin position="122"/>
        <end position="141"/>
    </location>
</feature>
<evidence type="ECO:0000313" key="8">
    <source>
        <dbReference type="EMBL" id="SNR75799.1"/>
    </source>
</evidence>
<feature type="domain" description="NADH:quinone oxidoreductase/Mrp antiporter transmembrane" evidence="7">
    <location>
        <begin position="116"/>
        <end position="406"/>
    </location>
</feature>
<feature type="transmembrane region" description="Helical" evidence="5">
    <location>
        <begin position="433"/>
        <end position="452"/>
    </location>
</feature>
<dbReference type="RefSeq" id="WP_089322974.1">
    <property type="nucleotide sequence ID" value="NZ_FZOB01000005.1"/>
</dbReference>
<evidence type="ECO:0000259" key="7">
    <source>
        <dbReference type="Pfam" id="PF00361"/>
    </source>
</evidence>
<feature type="transmembrane region" description="Helical" evidence="5">
    <location>
        <begin position="257"/>
        <end position="281"/>
    </location>
</feature>
<comment type="subcellular location">
    <subcellularLocation>
        <location evidence="5">Cell membrane</location>
        <topology evidence="5">Multi-pass membrane protein</topology>
    </subcellularLocation>
    <subcellularLocation>
        <location evidence="1">Endomembrane system</location>
        <topology evidence="1">Multi-pass membrane protein</topology>
    </subcellularLocation>
    <subcellularLocation>
        <location evidence="6">Membrane</location>
        <topology evidence="6">Multi-pass membrane protein</topology>
    </subcellularLocation>
</comment>
<keyword evidence="5" id="KW-1278">Translocase</keyword>
<dbReference type="GO" id="GO:0012505">
    <property type="term" value="C:endomembrane system"/>
    <property type="evidence" value="ECO:0007669"/>
    <property type="project" value="UniProtKB-SubCell"/>
</dbReference>
<evidence type="ECO:0000256" key="1">
    <source>
        <dbReference type="ARBA" id="ARBA00004127"/>
    </source>
</evidence>
<dbReference type="EMBL" id="FZOB01000005">
    <property type="protein sequence ID" value="SNR75799.1"/>
    <property type="molecule type" value="Genomic_DNA"/>
</dbReference>
<sequence length="468" mass="51202">MNGFALVIPELFQLFIVVVLFILAVSRWEKNVSWFPYLTAIGVVVSVLSLFNSGTLFYGTYKIDLLSQIFKATISIGFFLFSLLAVKNKTVEDEKKPDYLLLLSLSALGLMLISSAVELITIYIALEIASYAFYAVVPLRAKSKEAAEAGIKYIMFSAVMTAISLYGLSFIYADAHTTFLSQFKSIAWNLNTHPMATVGLTLFIVGFLFKIALFPFHFWAPDAYQGMSNETAAYSATIPKLGSIIVLIRILEAVYPSAAVASTLAVFAAIAMTVGNITALVQNDIKRVLGYSSVAHAGYMTVALLVQSKDSLANVVFYAVGYIFMNFLAFWVICKISKSGENITFENLKGLYRKAPVLAFAITVAAMALTGLPPTCGFIGKFFLLTGAWGKGFDWLIVVAALNTAISAYYYLKLVRFSYAEEGNEEKDISISLFDSSVALILSAIVFLIGIIPSPIYQLAIKATNMIK</sequence>
<accession>A0A238YZ38</accession>
<keyword evidence="5" id="KW-0520">NAD</keyword>
<keyword evidence="5" id="KW-0813">Transport</keyword>
<comment type="subunit">
    <text evidence="5">NDH-1 is composed of 14 different subunits. Subunits NuoA, H, J, K, L, M, N constitute the membrane sector of the complex.</text>
</comment>
<organism evidence="8 9">
    <name type="scientific">Desulfurobacterium atlanticum</name>
    <dbReference type="NCBI Taxonomy" id="240169"/>
    <lineage>
        <taxon>Bacteria</taxon>
        <taxon>Pseudomonadati</taxon>
        <taxon>Aquificota</taxon>
        <taxon>Aquificia</taxon>
        <taxon>Desulfurobacteriales</taxon>
        <taxon>Desulfurobacteriaceae</taxon>
        <taxon>Desulfurobacterium</taxon>
    </lineage>
</organism>
<dbReference type="GO" id="GO:0042773">
    <property type="term" value="P:ATP synthesis coupled electron transport"/>
    <property type="evidence" value="ECO:0007669"/>
    <property type="project" value="InterPro"/>
</dbReference>
<comment type="function">
    <text evidence="5">NDH-1 shuttles electrons from NADH, via FMN and iron-sulfur (Fe-S) centers, to quinones in the respiratory chain. The immediate electron acceptor for the enzyme in this species is believed to be ubiquinone. Couples the redox reaction to proton translocation (for every two electrons transferred, four hydrogen ions are translocated across the cytoplasmic membrane), and thus conserves the redox energy in a proton gradient.</text>
</comment>
<evidence type="ECO:0000256" key="6">
    <source>
        <dbReference type="RuleBase" id="RU000320"/>
    </source>
</evidence>
<proteinExistence type="inferred from homology"/>
<dbReference type="GO" id="GO:0050136">
    <property type="term" value="F:NADH dehydrogenase (quinone) (non-electrogenic) activity"/>
    <property type="evidence" value="ECO:0007669"/>
    <property type="project" value="UniProtKB-UniRule"/>
</dbReference>
<evidence type="ECO:0000256" key="2">
    <source>
        <dbReference type="ARBA" id="ARBA00022692"/>
    </source>
</evidence>
<dbReference type="Pfam" id="PF00361">
    <property type="entry name" value="Proton_antipo_M"/>
    <property type="match status" value="1"/>
</dbReference>
<evidence type="ECO:0000256" key="5">
    <source>
        <dbReference type="HAMAP-Rule" id="MF_00445"/>
    </source>
</evidence>
<comment type="similarity">
    <text evidence="5">Belongs to the complex I subunit 2 family.</text>
</comment>
<dbReference type="OrthoDB" id="9807568at2"/>
<feature type="transmembrane region" description="Helical" evidence="5">
    <location>
        <begin position="37"/>
        <end position="59"/>
    </location>
</feature>
<feature type="transmembrane region" description="Helical" evidence="5">
    <location>
        <begin position="288"/>
        <end position="306"/>
    </location>
</feature>
<dbReference type="PANTHER" id="PTHR22773">
    <property type="entry name" value="NADH DEHYDROGENASE"/>
    <property type="match status" value="1"/>
</dbReference>
<keyword evidence="5" id="KW-1003">Cell membrane</keyword>
<comment type="catalytic activity">
    <reaction evidence="5">
        <text>a quinone + NADH + 5 H(+)(in) = a quinol + NAD(+) + 4 H(+)(out)</text>
        <dbReference type="Rhea" id="RHEA:57888"/>
        <dbReference type="ChEBI" id="CHEBI:15378"/>
        <dbReference type="ChEBI" id="CHEBI:24646"/>
        <dbReference type="ChEBI" id="CHEBI:57540"/>
        <dbReference type="ChEBI" id="CHEBI:57945"/>
        <dbReference type="ChEBI" id="CHEBI:132124"/>
    </reaction>
</comment>
<keyword evidence="9" id="KW-1185">Reference proteome</keyword>
<dbReference type="Proteomes" id="UP000198405">
    <property type="component" value="Unassembled WGS sequence"/>
</dbReference>
<feature type="transmembrane region" description="Helical" evidence="5">
    <location>
        <begin position="312"/>
        <end position="334"/>
    </location>
</feature>